<sequence>MTEDLKPNYPIGPLTPHLVCDGADAAMDFYRAAFGGEVLFRLAGPDGRIMNACMRINGGTIMLVDEFPEMCSSPRALKGSPVSLHLMVDDVDAWTARAVEAGAKVIMPVDDMFWGDRYGLIEDPFGHRWSIATPQRRLSQAEIEAGMHEAIRRHMQANPA</sequence>
<protein>
    <submittedName>
        <fullName evidence="2">VOC family protein</fullName>
    </submittedName>
</protein>
<dbReference type="KEGG" id="mflg:ABS361_18280"/>
<dbReference type="EMBL" id="CP158568">
    <property type="protein sequence ID" value="XBY43982.1"/>
    <property type="molecule type" value="Genomic_DNA"/>
</dbReference>
<dbReference type="InterPro" id="IPR037523">
    <property type="entry name" value="VOC_core"/>
</dbReference>
<dbReference type="Pfam" id="PF00903">
    <property type="entry name" value="Glyoxalase"/>
    <property type="match status" value="1"/>
</dbReference>
<dbReference type="InterPro" id="IPR029068">
    <property type="entry name" value="Glyas_Bleomycin-R_OHBP_Dase"/>
</dbReference>
<accession>A0AAU7X8D2</accession>
<name>A0AAU7X8D2_9HYPH</name>
<dbReference type="Gene3D" id="3.30.720.120">
    <property type="match status" value="1"/>
</dbReference>
<dbReference type="InterPro" id="IPR004360">
    <property type="entry name" value="Glyas_Fos-R_dOase_dom"/>
</dbReference>
<evidence type="ECO:0000259" key="1">
    <source>
        <dbReference type="PROSITE" id="PS51819"/>
    </source>
</evidence>
<evidence type="ECO:0000313" key="2">
    <source>
        <dbReference type="EMBL" id="XBY43982.1"/>
    </source>
</evidence>
<dbReference type="AlphaFoldDB" id="A0AAU7X8D2"/>
<dbReference type="PROSITE" id="PS51819">
    <property type="entry name" value="VOC"/>
    <property type="match status" value="1"/>
</dbReference>
<dbReference type="CDD" id="cd07246">
    <property type="entry name" value="VOC_like"/>
    <property type="match status" value="1"/>
</dbReference>
<dbReference type="RefSeq" id="WP_407049078.1">
    <property type="nucleotide sequence ID" value="NZ_CP158568.1"/>
</dbReference>
<dbReference type="Gene3D" id="3.30.720.110">
    <property type="match status" value="1"/>
</dbReference>
<dbReference type="PANTHER" id="PTHR34109:SF1">
    <property type="entry name" value="VOC DOMAIN-CONTAINING PROTEIN"/>
    <property type="match status" value="1"/>
</dbReference>
<dbReference type="SUPFAM" id="SSF54593">
    <property type="entry name" value="Glyoxalase/Bleomycin resistance protein/Dihydroxybiphenyl dioxygenase"/>
    <property type="match status" value="1"/>
</dbReference>
<dbReference type="PANTHER" id="PTHR34109">
    <property type="entry name" value="BNAUNNG04460D PROTEIN-RELATED"/>
    <property type="match status" value="1"/>
</dbReference>
<feature type="domain" description="VOC" evidence="1">
    <location>
        <begin position="10"/>
        <end position="134"/>
    </location>
</feature>
<gene>
    <name evidence="2" type="ORF">ABS361_18280</name>
</gene>
<organism evidence="2">
    <name type="scientific">Methyloraptor flagellatus</name>
    <dbReference type="NCBI Taxonomy" id="3162530"/>
    <lineage>
        <taxon>Bacteria</taxon>
        <taxon>Pseudomonadati</taxon>
        <taxon>Pseudomonadota</taxon>
        <taxon>Alphaproteobacteria</taxon>
        <taxon>Hyphomicrobiales</taxon>
        <taxon>Ancalomicrobiaceae</taxon>
        <taxon>Methyloraptor</taxon>
    </lineage>
</organism>
<reference evidence="2" key="1">
    <citation type="submission" date="2024-06" db="EMBL/GenBank/DDBJ databases">
        <title>Methylostella associata gen. nov., sp. nov., a novel Ancalomicrobiaceae-affiliated facultatively methylotrophic bacteria that feed on methanotrophs of the genus Methylococcus.</title>
        <authorList>
            <person name="Saltykova V."/>
            <person name="Danilova O.V."/>
            <person name="Oshkin I.Y."/>
            <person name="Belova S.E."/>
            <person name="Pimenov N.V."/>
            <person name="Dedysh S.N."/>
        </authorList>
    </citation>
    <scope>NUCLEOTIDE SEQUENCE</scope>
    <source>
        <strain evidence="2">S20</strain>
    </source>
</reference>
<proteinExistence type="predicted"/>